<dbReference type="PANTHER" id="PTHR47739:SF1">
    <property type="entry name" value="TRNA1(VAL) (ADENINE(37)-N6)-METHYLTRANSFERASE"/>
    <property type="match status" value="1"/>
</dbReference>
<sequence>MYQHGYEYMGGAGITVKPEHAGRGCAVVDGLPLPPAGIDPVTTGTLLGGKVLYRQFPTGNRTGLEPVLMAAFVPARPGQVVVEAGCGAGAGLLCLANRVHHLTGIGLEQDSATACLAAHNFSLNARDCLRVRTTTLPALPDDPLLGGPGLRRIDHAFANPPWHGHDSSASGHMQRDLARRLPESGLAGWVRVLTAQLRHHGTLTLALPASLLAGGVSAMETARLGGIRVFPFWPHAGQAARIVLVQGRANTRAGSEMLPGLVLHEADGRFTPAARAVLEDGTALPA</sequence>
<dbReference type="InterPro" id="IPR029063">
    <property type="entry name" value="SAM-dependent_MTases_sf"/>
</dbReference>
<keyword evidence="1" id="KW-0489">Methyltransferase</keyword>
<dbReference type="Gene3D" id="3.40.50.150">
    <property type="entry name" value="Vaccinia Virus protein VP39"/>
    <property type="match status" value="1"/>
</dbReference>
<reference evidence="1 2" key="1">
    <citation type="submission" date="2018-09" db="EMBL/GenBank/DDBJ databases">
        <title>Genome sequence and characterization of the bcs clusters for the production of nanocellulose from the low pH resistant strain Komagataeibacter medellinensis ID13488.</title>
        <authorList>
            <person name="Hernandez-Arriaga A.M."/>
            <person name="Del Cerro C."/>
            <person name="Urbina L."/>
            <person name="Eceiza A."/>
            <person name="Retegi A."/>
            <person name="Prieto M.A."/>
        </authorList>
    </citation>
    <scope>NUCLEOTIDE SEQUENCE [LARGE SCALE GENOMIC DNA]</scope>
    <source>
        <strain evidence="1 2">ID13488</strain>
    </source>
</reference>
<dbReference type="EMBL" id="QYAZ01000001">
    <property type="protein sequence ID" value="KAB8125005.1"/>
    <property type="molecule type" value="Genomic_DNA"/>
</dbReference>
<name>A0ABQ6VZG1_9PROT</name>
<protein>
    <submittedName>
        <fullName evidence="1">Methyltransferase</fullName>
    </submittedName>
</protein>
<dbReference type="InterPro" id="IPR050210">
    <property type="entry name" value="tRNA_Adenine-N(6)_MTase"/>
</dbReference>
<dbReference type="SUPFAM" id="SSF53335">
    <property type="entry name" value="S-adenosyl-L-methionine-dependent methyltransferases"/>
    <property type="match status" value="1"/>
</dbReference>
<keyword evidence="2" id="KW-1185">Reference proteome</keyword>
<organism evidence="1 2">
    <name type="scientific">Komagataeibacter medellinensis</name>
    <dbReference type="NCBI Taxonomy" id="1177712"/>
    <lineage>
        <taxon>Bacteria</taxon>
        <taxon>Pseudomonadati</taxon>
        <taxon>Pseudomonadota</taxon>
        <taxon>Alphaproteobacteria</taxon>
        <taxon>Acetobacterales</taxon>
        <taxon>Acetobacteraceae</taxon>
        <taxon>Komagataeibacter</taxon>
    </lineage>
</organism>
<dbReference type="GO" id="GO:0008168">
    <property type="term" value="F:methyltransferase activity"/>
    <property type="evidence" value="ECO:0007669"/>
    <property type="project" value="UniProtKB-KW"/>
</dbReference>
<keyword evidence="1" id="KW-0808">Transferase</keyword>
<dbReference type="Proteomes" id="UP000427842">
    <property type="component" value="Unassembled WGS sequence"/>
</dbReference>
<proteinExistence type="predicted"/>
<dbReference type="PANTHER" id="PTHR47739">
    <property type="entry name" value="TRNA1(VAL) (ADENINE(37)-N6)-METHYLTRANSFERASE"/>
    <property type="match status" value="1"/>
</dbReference>
<evidence type="ECO:0000313" key="1">
    <source>
        <dbReference type="EMBL" id="KAB8125005.1"/>
    </source>
</evidence>
<comment type="caution">
    <text evidence="1">The sequence shown here is derived from an EMBL/GenBank/DDBJ whole genome shotgun (WGS) entry which is preliminary data.</text>
</comment>
<gene>
    <name evidence="1" type="ORF">D3W54_13280</name>
</gene>
<accession>A0ABQ6VZG1</accession>
<dbReference type="GO" id="GO:0032259">
    <property type="term" value="P:methylation"/>
    <property type="evidence" value="ECO:0007669"/>
    <property type="project" value="UniProtKB-KW"/>
</dbReference>
<evidence type="ECO:0000313" key="2">
    <source>
        <dbReference type="Proteomes" id="UP000427842"/>
    </source>
</evidence>